<dbReference type="InterPro" id="IPR013783">
    <property type="entry name" value="Ig-like_fold"/>
</dbReference>
<evidence type="ECO:0000313" key="2">
    <source>
        <dbReference type="Proteomes" id="UP000664628"/>
    </source>
</evidence>
<accession>A0ABS3JJY5</accession>
<dbReference type="PANTHER" id="PTHR36842">
    <property type="entry name" value="PROTEIN TOLB HOMOLOG"/>
    <property type="match status" value="1"/>
</dbReference>
<comment type="caution">
    <text evidence="1">The sequence shown here is derived from an EMBL/GenBank/DDBJ whole genome shotgun (WGS) entry which is preliminary data.</text>
</comment>
<dbReference type="Gene3D" id="2.120.10.30">
    <property type="entry name" value="TolB, C-terminal domain"/>
    <property type="match status" value="1"/>
</dbReference>
<protein>
    <submittedName>
        <fullName evidence="1">Uncharacterized protein</fullName>
    </submittedName>
</protein>
<evidence type="ECO:0000313" key="1">
    <source>
        <dbReference type="EMBL" id="MBO0950320.1"/>
    </source>
</evidence>
<dbReference type="RefSeq" id="WP_207330279.1">
    <property type="nucleotide sequence ID" value="NZ_JAFMYW010000005.1"/>
</dbReference>
<gene>
    <name evidence="1" type="ORF">J2I46_17125</name>
</gene>
<dbReference type="PANTHER" id="PTHR36842:SF1">
    <property type="entry name" value="PROTEIN TOLB"/>
    <property type="match status" value="1"/>
</dbReference>
<name>A0ABS3JJY5_9BACT</name>
<dbReference type="SUPFAM" id="SSF69304">
    <property type="entry name" value="Tricorn protease N-terminal domain"/>
    <property type="match status" value="1"/>
</dbReference>
<dbReference type="InterPro" id="IPR011042">
    <property type="entry name" value="6-blade_b-propeller_TolB-like"/>
</dbReference>
<keyword evidence="2" id="KW-1185">Reference proteome</keyword>
<sequence>MKKVLPLALLVLLGISCKHQPDPDPANTFAMAAWIDYGTSPLSVKLRGSVFPSTAGPVETPFDKAEVYISDNISGGYQLIGTTSQTSYSLTTLQPGTSYYIQVKGALAGHTADSKPVLLVNDVVVPTRKLMSYDPQAMYYVSSTGLPVIEQKADYTNISRILTTSVIDATGTKQVAAYTAPTTSQPLFRGWSSTNQRAFFEITRSAKRALISYDLATNAYADVPLPAEAELWNYAIAPDGQQIVFTDYKRPGLWYFDARTNTQKQLDSQPTVYDLSWTPDSRYIWLTAPGNGGTGVNQYDPATATKTSVFSERSTLSGAQLSPDGKWVLYRNDASGRDILWLRNTATGGKRPVGVVNQYGWLNNGTFWAGYSTNDTKTPTERESFLWVFTP</sequence>
<dbReference type="Proteomes" id="UP000664628">
    <property type="component" value="Unassembled WGS sequence"/>
</dbReference>
<organism evidence="1 2">
    <name type="scientific">Fibrella forsythiae</name>
    <dbReference type="NCBI Taxonomy" id="2817061"/>
    <lineage>
        <taxon>Bacteria</taxon>
        <taxon>Pseudomonadati</taxon>
        <taxon>Bacteroidota</taxon>
        <taxon>Cytophagia</taxon>
        <taxon>Cytophagales</taxon>
        <taxon>Spirosomataceae</taxon>
        <taxon>Fibrella</taxon>
    </lineage>
</organism>
<proteinExistence type="predicted"/>
<dbReference type="Gene3D" id="2.60.40.10">
    <property type="entry name" value="Immunoglobulins"/>
    <property type="match status" value="1"/>
</dbReference>
<dbReference type="PROSITE" id="PS51257">
    <property type="entry name" value="PROKAR_LIPOPROTEIN"/>
    <property type="match status" value="1"/>
</dbReference>
<dbReference type="EMBL" id="JAFMYW010000005">
    <property type="protein sequence ID" value="MBO0950320.1"/>
    <property type="molecule type" value="Genomic_DNA"/>
</dbReference>
<reference evidence="1 2" key="1">
    <citation type="submission" date="2021-03" db="EMBL/GenBank/DDBJ databases">
        <title>Fibrella sp. HMF5405 genome sequencing and assembly.</title>
        <authorList>
            <person name="Kang H."/>
            <person name="Kim H."/>
            <person name="Bae S."/>
            <person name="Joh K."/>
        </authorList>
    </citation>
    <scope>NUCLEOTIDE SEQUENCE [LARGE SCALE GENOMIC DNA]</scope>
    <source>
        <strain evidence="1 2">HMF5405</strain>
    </source>
</reference>